<dbReference type="AlphaFoldDB" id="Q1H1E2"/>
<dbReference type="EMBL" id="CP000284">
    <property type="protein sequence ID" value="ABE49695.1"/>
    <property type="molecule type" value="Genomic_DNA"/>
</dbReference>
<protein>
    <recommendedName>
        <fullName evidence="4">General stress protein</fullName>
    </recommendedName>
</protein>
<evidence type="ECO:0000313" key="2">
    <source>
        <dbReference type="EMBL" id="ABE49695.1"/>
    </source>
</evidence>
<evidence type="ECO:0000256" key="1">
    <source>
        <dbReference type="SAM" id="MobiDB-lite"/>
    </source>
</evidence>
<keyword evidence="3" id="KW-1185">Reference proteome</keyword>
<reference evidence="2 3" key="1">
    <citation type="submission" date="2006-03" db="EMBL/GenBank/DDBJ databases">
        <title>Complete sequence of Methylobacillus flagellatus KT.</title>
        <authorList>
            <consortium name="US DOE Joint Genome Institute"/>
            <person name="Copeland A."/>
            <person name="Lucas S."/>
            <person name="Lapidus A."/>
            <person name="Barry K."/>
            <person name="Detter J.C."/>
            <person name="Glavina del Rio T."/>
            <person name="Hammon N."/>
            <person name="Israni S."/>
            <person name="Dalin E."/>
            <person name="Tice H."/>
            <person name="Pitluck S."/>
            <person name="Brettin T."/>
            <person name="Bruce D."/>
            <person name="Han C."/>
            <person name="Tapia R."/>
            <person name="Saunders E."/>
            <person name="Gilna P."/>
            <person name="Schmutz J."/>
            <person name="Larimer F."/>
            <person name="Land M."/>
            <person name="Kyrpides N."/>
            <person name="Anderson I."/>
            <person name="Richardson P."/>
        </authorList>
    </citation>
    <scope>NUCLEOTIDE SEQUENCE [LARGE SCALE GENOMIC DNA]</scope>
    <source>
        <strain evidence="3">KT / ATCC 51484 / DSM 6875</strain>
    </source>
</reference>
<dbReference type="KEGG" id="mfa:Mfla_1427"/>
<dbReference type="HOGENOM" id="CLU_142865_3_0_4"/>
<dbReference type="Pfam" id="PF10685">
    <property type="entry name" value="KGG"/>
    <property type="match status" value="1"/>
</dbReference>
<name>Q1H1E2_METFK</name>
<proteinExistence type="predicted"/>
<evidence type="ECO:0008006" key="4">
    <source>
        <dbReference type="Google" id="ProtNLM"/>
    </source>
</evidence>
<dbReference type="eggNOG" id="COG3729">
    <property type="taxonomic scope" value="Bacteria"/>
</dbReference>
<accession>Q1H1E2</accession>
<dbReference type="InterPro" id="IPR019626">
    <property type="entry name" value="Stress-induced_KGG_rpt"/>
</dbReference>
<dbReference type="OrthoDB" id="9814245at2"/>
<dbReference type="RefSeq" id="WP_011479649.1">
    <property type="nucleotide sequence ID" value="NC_007947.1"/>
</dbReference>
<feature type="region of interest" description="Disordered" evidence="1">
    <location>
        <begin position="1"/>
        <end position="60"/>
    </location>
</feature>
<organism evidence="2 3">
    <name type="scientific">Methylobacillus flagellatus (strain ATCC 51484 / DSM 6875 / VKM B-1610 / KT)</name>
    <dbReference type="NCBI Taxonomy" id="265072"/>
    <lineage>
        <taxon>Bacteria</taxon>
        <taxon>Pseudomonadati</taxon>
        <taxon>Pseudomonadota</taxon>
        <taxon>Betaproteobacteria</taxon>
        <taxon>Nitrosomonadales</taxon>
        <taxon>Methylophilaceae</taxon>
        <taxon>Methylobacillus</taxon>
    </lineage>
</organism>
<dbReference type="Proteomes" id="UP000002440">
    <property type="component" value="Chromosome"/>
</dbReference>
<sequence>MTQQNTANRGFAAMNPEKQREIASQGGKAAHARGTSHEFDTNSARKAGRKGDQASNGRGR</sequence>
<evidence type="ECO:0000313" key="3">
    <source>
        <dbReference type="Proteomes" id="UP000002440"/>
    </source>
</evidence>
<dbReference type="STRING" id="265072.Mfla_1427"/>
<gene>
    <name evidence="2" type="ordered locus">Mfla_1427</name>
</gene>